<comment type="caution">
    <text evidence="10">Lacks conserved residue(s) required for the propagation of feature annotation.</text>
</comment>
<evidence type="ECO:0000313" key="14">
    <source>
        <dbReference type="Proteomes" id="UP000297855"/>
    </source>
</evidence>
<dbReference type="AlphaFoldDB" id="A0A4R9GNR5"/>
<dbReference type="PROSITE" id="PS01330">
    <property type="entry name" value="PABS_1"/>
    <property type="match status" value="1"/>
</dbReference>
<feature type="binding site" evidence="10">
    <location>
        <position position="110"/>
    </location>
    <ligand>
        <name>S-methyl-5'-thioadenosine</name>
        <dbReference type="ChEBI" id="CHEBI:17509"/>
    </ligand>
</feature>
<feature type="binding site" evidence="10">
    <location>
        <position position="35"/>
    </location>
    <ligand>
        <name>S-methyl-5'-thioadenosine</name>
        <dbReference type="ChEBI" id="CHEBI:17509"/>
    </ligand>
</feature>
<keyword evidence="6" id="KW-1133">Transmembrane helix</keyword>
<evidence type="ECO:0000256" key="3">
    <source>
        <dbReference type="ARBA" id="ARBA00022490"/>
    </source>
</evidence>
<evidence type="ECO:0000256" key="7">
    <source>
        <dbReference type="ARBA" id="ARBA00023066"/>
    </source>
</evidence>
<dbReference type="InterPro" id="IPR029063">
    <property type="entry name" value="SAM-dependent_MTases_sf"/>
</dbReference>
<evidence type="ECO:0000256" key="4">
    <source>
        <dbReference type="ARBA" id="ARBA00022679"/>
    </source>
</evidence>
<feature type="domain" description="PABS" evidence="12">
    <location>
        <begin position="6"/>
        <end position="242"/>
    </location>
</feature>
<evidence type="ECO:0000256" key="1">
    <source>
        <dbReference type="ARBA" id="ARBA00007867"/>
    </source>
</evidence>
<dbReference type="InterPro" id="IPR030374">
    <property type="entry name" value="PABS"/>
</dbReference>
<evidence type="ECO:0000256" key="9">
    <source>
        <dbReference type="ARBA" id="ARBA00023136"/>
    </source>
</evidence>
<keyword evidence="4 10" id="KW-0808">Transferase</keyword>
<sequence>MDPTTQSWFTEQVDYREMHQFLKDKNSRSFRTEFQQVEFHHLHAFGKTMVLDGAVQSAEADEHLFHECLVQPAMLAHPEPRKVLILGGGEGATLREVLKHDSVELAVMVDIDGEFVDFCKNHLSDWNSSAFSDPRAKLLYMDGRKYLEETTETFDVIITDITDILVDGPAIRLYTKEFYALCAKRLNRNGYLALQALELSSQIWAQHATLRRTIRKSFEFVESYSIFVPSFTSTWGFIIATNAGNPILSAEELSNRIEKRNMPSRLFAFDEITYRGIFSLPKDLRKCLSLDGSFLEDEQPLRFSPKDTEYRKGVKR</sequence>
<evidence type="ECO:0000256" key="5">
    <source>
        <dbReference type="ARBA" id="ARBA00022692"/>
    </source>
</evidence>
<evidence type="ECO:0000256" key="11">
    <source>
        <dbReference type="PROSITE-ProRule" id="PRU00354"/>
    </source>
</evidence>
<dbReference type="OrthoDB" id="9793120at2"/>
<keyword evidence="14" id="KW-1185">Reference proteome</keyword>
<comment type="function">
    <text evidence="10">Catalyzes the irreversible transfer of a propylamine group from the amino donor S-adenosylmethioninamine (decarboxy-AdoMet) to putrescine (1,4-diaminobutane) to yield spermidine.</text>
</comment>
<feature type="active site" description="Proton acceptor" evidence="10 11">
    <location>
        <position position="160"/>
    </location>
</feature>
<feature type="binding site" evidence="10">
    <location>
        <begin position="142"/>
        <end position="143"/>
    </location>
    <ligand>
        <name>S-methyl-5'-thioadenosine</name>
        <dbReference type="ChEBI" id="CHEBI:17509"/>
    </ligand>
</feature>
<dbReference type="InterPro" id="IPR030373">
    <property type="entry name" value="PABS_CS"/>
</dbReference>
<dbReference type="PANTHER" id="PTHR43317:SF1">
    <property type="entry name" value="THERMOSPERMINE SYNTHASE ACAULIS5"/>
    <property type="match status" value="1"/>
</dbReference>
<dbReference type="EC" id="2.5.1.16" evidence="10"/>
<keyword evidence="3" id="KW-0963">Cytoplasm</keyword>
<dbReference type="GO" id="GO:0004766">
    <property type="term" value="F:spermidine synthase activity"/>
    <property type="evidence" value="ECO:0007669"/>
    <property type="project" value="UniProtKB-UniRule"/>
</dbReference>
<comment type="subunit">
    <text evidence="10">Homodimer or homotetramer.</text>
</comment>
<dbReference type="GO" id="GO:0010487">
    <property type="term" value="F:thermospermine synthase activity"/>
    <property type="evidence" value="ECO:0007669"/>
    <property type="project" value="UniProtKB-ARBA"/>
</dbReference>
<comment type="caution">
    <text evidence="13">The sequence shown here is derived from an EMBL/GenBank/DDBJ whole genome shotgun (WGS) entry which is preliminary data.</text>
</comment>
<keyword evidence="9" id="KW-0472">Membrane</keyword>
<evidence type="ECO:0000313" key="13">
    <source>
        <dbReference type="EMBL" id="TGK18587.1"/>
    </source>
</evidence>
<dbReference type="InterPro" id="IPR001045">
    <property type="entry name" value="Spermi_synthase"/>
</dbReference>
<evidence type="ECO:0000256" key="8">
    <source>
        <dbReference type="ARBA" id="ARBA00023115"/>
    </source>
</evidence>
<dbReference type="EMBL" id="RQEV01000010">
    <property type="protein sequence ID" value="TGK18587.1"/>
    <property type="molecule type" value="Genomic_DNA"/>
</dbReference>
<gene>
    <name evidence="10" type="primary">speE</name>
    <name evidence="13" type="ORF">EHO61_08885</name>
</gene>
<dbReference type="Gene3D" id="3.40.50.150">
    <property type="entry name" value="Vaccinia Virus protein VP39"/>
    <property type="match status" value="1"/>
</dbReference>
<evidence type="ECO:0000256" key="6">
    <source>
        <dbReference type="ARBA" id="ARBA00022989"/>
    </source>
</evidence>
<reference evidence="13" key="1">
    <citation type="journal article" date="2019" name="PLoS Negl. Trop. Dis.">
        <title>Revisiting the worldwide diversity of Leptospira species in the environment.</title>
        <authorList>
            <person name="Vincent A.T."/>
            <person name="Schiettekatte O."/>
            <person name="Bourhy P."/>
            <person name="Veyrier F.J."/>
            <person name="Picardeau M."/>
        </authorList>
    </citation>
    <scope>NUCLEOTIDE SEQUENCE [LARGE SCALE GENOMIC DNA]</scope>
    <source>
        <strain evidence="13">SCS5</strain>
    </source>
</reference>
<protein>
    <recommendedName>
        <fullName evidence="10">Polyamine aminopropyltransferase</fullName>
    </recommendedName>
    <alternativeName>
        <fullName evidence="10">Putrescine aminopropyltransferase</fullName>
        <shortName evidence="10">PAPT</shortName>
    </alternativeName>
    <alternativeName>
        <fullName evidence="10">Spermidine synthase</fullName>
        <shortName evidence="10">SPDS</shortName>
        <shortName evidence="10">SPDSY</shortName>
        <ecNumber evidence="10">2.5.1.16</ecNumber>
    </alternativeName>
</protein>
<dbReference type="PANTHER" id="PTHR43317">
    <property type="entry name" value="THERMOSPERMINE SYNTHASE ACAULIS5"/>
    <property type="match status" value="1"/>
</dbReference>
<dbReference type="HAMAP" id="MF_00198">
    <property type="entry name" value="Spermidine_synth"/>
    <property type="match status" value="1"/>
</dbReference>
<dbReference type="CDD" id="cd02440">
    <property type="entry name" value="AdoMet_MTases"/>
    <property type="match status" value="1"/>
</dbReference>
<accession>A0A4R9GNR5</accession>
<dbReference type="NCBIfam" id="NF037959">
    <property type="entry name" value="MFS_SpdSyn"/>
    <property type="match status" value="1"/>
</dbReference>
<keyword evidence="5" id="KW-0812">Transmembrane</keyword>
<keyword evidence="8 10" id="KW-0620">Polyamine biosynthesis</keyword>
<dbReference type="Pfam" id="PF01564">
    <property type="entry name" value="Spermine_synth"/>
    <property type="match status" value="1"/>
</dbReference>
<evidence type="ECO:0000256" key="2">
    <source>
        <dbReference type="ARBA" id="ARBA00022475"/>
    </source>
</evidence>
<dbReference type="FunFam" id="3.40.50.150:FF:000088">
    <property type="entry name" value="Polyamine aminopropyltransferase"/>
    <property type="match status" value="1"/>
</dbReference>
<evidence type="ECO:0000259" key="12">
    <source>
        <dbReference type="PROSITE" id="PS51006"/>
    </source>
</evidence>
<feature type="binding site" evidence="10">
    <location>
        <position position="169"/>
    </location>
    <ligand>
        <name>S-methyl-5'-thioadenosine</name>
        <dbReference type="ChEBI" id="CHEBI:17509"/>
    </ligand>
</feature>
<dbReference type="InterPro" id="IPR037163">
    <property type="entry name" value="Spermidine_synt_N_sf"/>
</dbReference>
<feature type="binding site" evidence="10">
    <location>
        <position position="66"/>
    </location>
    <ligand>
        <name>spermidine</name>
        <dbReference type="ChEBI" id="CHEBI:57834"/>
    </ligand>
</feature>
<dbReference type="Gene3D" id="2.30.140.10">
    <property type="entry name" value="Spermidine synthase, tetramerisation domain"/>
    <property type="match status" value="1"/>
</dbReference>
<proteinExistence type="inferred from homology"/>
<dbReference type="Proteomes" id="UP000297855">
    <property type="component" value="Unassembled WGS sequence"/>
</dbReference>
<evidence type="ECO:0000256" key="10">
    <source>
        <dbReference type="HAMAP-Rule" id="MF_00198"/>
    </source>
</evidence>
<feature type="binding site" evidence="10">
    <location>
        <position position="90"/>
    </location>
    <ligand>
        <name>spermidine</name>
        <dbReference type="ChEBI" id="CHEBI:57834"/>
    </ligand>
</feature>
<comment type="catalytic activity">
    <reaction evidence="10">
        <text>S-adenosyl 3-(methylsulfanyl)propylamine + putrescine = S-methyl-5'-thioadenosine + spermidine + H(+)</text>
        <dbReference type="Rhea" id="RHEA:12721"/>
        <dbReference type="ChEBI" id="CHEBI:15378"/>
        <dbReference type="ChEBI" id="CHEBI:17509"/>
        <dbReference type="ChEBI" id="CHEBI:57443"/>
        <dbReference type="ChEBI" id="CHEBI:57834"/>
        <dbReference type="ChEBI" id="CHEBI:326268"/>
        <dbReference type="EC" id="2.5.1.16"/>
    </reaction>
</comment>
<dbReference type="SUPFAM" id="SSF53335">
    <property type="entry name" value="S-adenosyl-L-methionine-dependent methyltransferases"/>
    <property type="match status" value="1"/>
</dbReference>
<dbReference type="UniPathway" id="UPA00248">
    <property type="reaction ID" value="UER00314"/>
</dbReference>
<name>A0A4R9GNR5_9LEPT</name>
<keyword evidence="7 10" id="KW-0745">Spermidine biosynthesis</keyword>
<comment type="pathway">
    <text evidence="10">Amine and polyamine biosynthesis; spermidine biosynthesis; spermidine from putrescine: step 1/1.</text>
</comment>
<keyword evidence="2" id="KW-1003">Cell membrane</keyword>
<comment type="similarity">
    <text evidence="1 10">Belongs to the spermidine/spermine synthase family.</text>
</comment>
<dbReference type="GO" id="GO:0008295">
    <property type="term" value="P:spermidine biosynthetic process"/>
    <property type="evidence" value="ECO:0007669"/>
    <property type="project" value="UniProtKB-UniRule"/>
</dbReference>
<dbReference type="RefSeq" id="WP_135813278.1">
    <property type="nucleotide sequence ID" value="NZ_RQEV01000010.1"/>
</dbReference>
<organism evidence="13 14">
    <name type="scientific">Leptospira fluminis</name>
    <dbReference type="NCBI Taxonomy" id="2484979"/>
    <lineage>
        <taxon>Bacteria</taxon>
        <taxon>Pseudomonadati</taxon>
        <taxon>Spirochaetota</taxon>
        <taxon>Spirochaetia</taxon>
        <taxon>Leptospirales</taxon>
        <taxon>Leptospiraceae</taxon>
        <taxon>Leptospira</taxon>
    </lineage>
</organism>
<dbReference type="PROSITE" id="PS51006">
    <property type="entry name" value="PABS_2"/>
    <property type="match status" value="1"/>
</dbReference>